<name>A0A1R1PH46_ZANCU</name>
<dbReference type="GO" id="GO:0003682">
    <property type="term" value="F:chromatin binding"/>
    <property type="evidence" value="ECO:0007669"/>
    <property type="project" value="TreeGrafter"/>
</dbReference>
<dbReference type="GO" id="GO:0005634">
    <property type="term" value="C:nucleus"/>
    <property type="evidence" value="ECO:0007669"/>
    <property type="project" value="TreeGrafter"/>
</dbReference>
<accession>A0A1R1PH46</accession>
<proteinExistence type="predicted"/>
<dbReference type="GO" id="GO:0000785">
    <property type="term" value="C:chromatin"/>
    <property type="evidence" value="ECO:0007669"/>
    <property type="project" value="TreeGrafter"/>
</dbReference>
<dbReference type="InterPro" id="IPR039662">
    <property type="entry name" value="Cohesin_Scc3/SA"/>
</dbReference>
<dbReference type="PANTHER" id="PTHR11199:SF0">
    <property type="entry name" value="LD34181P-RELATED"/>
    <property type="match status" value="1"/>
</dbReference>
<evidence type="ECO:0000259" key="2">
    <source>
        <dbReference type="PROSITE" id="PS51425"/>
    </source>
</evidence>
<dbReference type="GO" id="GO:0007062">
    <property type="term" value="P:sister chromatid cohesion"/>
    <property type="evidence" value="ECO:0007669"/>
    <property type="project" value="UniProtKB-ARBA"/>
</dbReference>
<evidence type="ECO:0000313" key="3">
    <source>
        <dbReference type="EMBL" id="OMH80249.1"/>
    </source>
</evidence>
<feature type="domain" description="SCD" evidence="2">
    <location>
        <begin position="377"/>
        <end position="463"/>
    </location>
</feature>
<organism evidence="3 4">
    <name type="scientific">Zancudomyces culisetae</name>
    <name type="common">Gut fungus</name>
    <name type="synonym">Smittium culisetae</name>
    <dbReference type="NCBI Taxonomy" id="1213189"/>
    <lineage>
        <taxon>Eukaryota</taxon>
        <taxon>Fungi</taxon>
        <taxon>Fungi incertae sedis</taxon>
        <taxon>Zoopagomycota</taxon>
        <taxon>Kickxellomycotina</taxon>
        <taxon>Harpellomycetes</taxon>
        <taxon>Harpellales</taxon>
        <taxon>Legeriomycetaceae</taxon>
        <taxon>Zancudomyces</taxon>
    </lineage>
</organism>
<dbReference type="InterPro" id="IPR020839">
    <property type="entry name" value="SCD"/>
</dbReference>
<feature type="compositionally biased region" description="Acidic residues" evidence="1">
    <location>
        <begin position="56"/>
        <end position="66"/>
    </location>
</feature>
<dbReference type="InterPro" id="IPR013721">
    <property type="entry name" value="STAG"/>
</dbReference>
<feature type="compositionally biased region" description="Basic and acidic residues" evidence="1">
    <location>
        <begin position="1"/>
        <end position="17"/>
    </location>
</feature>
<dbReference type="SUPFAM" id="SSF48371">
    <property type="entry name" value="ARM repeat"/>
    <property type="match status" value="1"/>
</dbReference>
<dbReference type="InterPro" id="IPR016024">
    <property type="entry name" value="ARM-type_fold"/>
</dbReference>
<dbReference type="Pfam" id="PF08514">
    <property type="entry name" value="STAG"/>
    <property type="match status" value="1"/>
</dbReference>
<gene>
    <name evidence="3" type="ORF">AX774_g6330</name>
</gene>
<comment type="caution">
    <text evidence="3">The sequence shown here is derived from an EMBL/GenBank/DDBJ whole genome shotgun (WGS) entry which is preliminary data.</text>
</comment>
<keyword evidence="4" id="KW-1185">Reference proteome</keyword>
<dbReference type="PANTHER" id="PTHR11199">
    <property type="entry name" value="STROMAL ANTIGEN"/>
    <property type="match status" value="1"/>
</dbReference>
<reference evidence="4" key="1">
    <citation type="submission" date="2017-01" db="EMBL/GenBank/DDBJ databases">
        <authorList>
            <person name="Wang Y."/>
            <person name="White M."/>
            <person name="Kvist S."/>
            <person name="Moncalvo J.-M."/>
        </authorList>
    </citation>
    <scope>NUCLEOTIDE SEQUENCE [LARGE SCALE GENOMIC DNA]</scope>
    <source>
        <strain evidence="4">COL-18-3</strain>
    </source>
</reference>
<dbReference type="PROSITE" id="PS51425">
    <property type="entry name" value="SCD"/>
    <property type="match status" value="1"/>
</dbReference>
<feature type="compositionally biased region" description="Acidic residues" evidence="1">
    <location>
        <begin position="533"/>
        <end position="562"/>
    </location>
</feature>
<dbReference type="Proteomes" id="UP000188320">
    <property type="component" value="Unassembled WGS sequence"/>
</dbReference>
<evidence type="ECO:0000313" key="4">
    <source>
        <dbReference type="Proteomes" id="UP000188320"/>
    </source>
</evidence>
<feature type="region of interest" description="Disordered" evidence="1">
    <location>
        <begin position="1"/>
        <end position="132"/>
    </location>
</feature>
<feature type="compositionally biased region" description="Basic residues" evidence="1">
    <location>
        <begin position="515"/>
        <end position="526"/>
    </location>
</feature>
<feature type="compositionally biased region" description="Polar residues" evidence="1">
    <location>
        <begin position="329"/>
        <end position="338"/>
    </location>
</feature>
<feature type="compositionally biased region" description="Acidic residues" evidence="1">
    <location>
        <begin position="73"/>
        <end position="85"/>
    </location>
</feature>
<dbReference type="OrthoDB" id="498590at2759"/>
<evidence type="ECO:0000256" key="1">
    <source>
        <dbReference type="SAM" id="MobiDB-lite"/>
    </source>
</evidence>
<feature type="region of interest" description="Disordered" evidence="1">
    <location>
        <begin position="329"/>
        <end position="349"/>
    </location>
</feature>
<dbReference type="GO" id="GO:0008278">
    <property type="term" value="C:cohesin complex"/>
    <property type="evidence" value="ECO:0007669"/>
    <property type="project" value="TreeGrafter"/>
</dbReference>
<dbReference type="Pfam" id="PF21581">
    <property type="entry name" value="SCD"/>
    <property type="match status" value="1"/>
</dbReference>
<sequence>MLGAEVRKSERAKRGPDRYVPTPNSRATARSRGSTLKPRTPSRLGARAKGYVSSEETQDEQSEEQSEAQSSTEGEDTGDEYEEETPNNSRKKRKAKDGGKNVRTGERKKRTPGPSAKRGTKQENASNQEGIEMETGLLREVVDGEVALETVAENWIERFMKNNREAVSEFLELVIRLAGIGGNINEEDLKTEQLMEQSIEKLVEEGLQKEEKINIIILEASKSNKNKLKQSLEFIEKIMTNGKEELVYGSRDEKIKNKIEVIQGKRKERGEEEFTEFFKVIGKYLQKLSNSEYRPFRQVGTVVLCSIMTELVRERKENRDELETISRQLESQAKNTGGNRRASKSGRQAQLEELQAEMQRREGIVYSIGDWVLTKILHLRYRDVYDGIRAETIKYLGEWIREDSISLLETKYLRYFGWLMHDDSDKVRHAAVEGVRKIISRGDVEVAQFSEFFERFGSRLVQLSVADGDSSVSASSLKLLKVVLENGMMITGTTEIREALEPVIKSGTTNEGVKASKKKGRKKKSSKFSQQLIEEDEEMDEEMDEDMDEEGGDGGDNGNDGEEMEEIVKNAETTNKEKVVRMQGIIQLYDDEGENVQHPSNEVMNYVAPLLYHGLVTIRTHAAELVEWWIRKEWIPFYRGPGGSNENDAWFLYKCLAKLLCQISSTRDTVKVETSIKEEVSEFKGIILNNDELSIEERKWKESITKMGDNKRQDAAAAALLPRFPEFGNISGVLEYLGKDHSVTEGQNFGQTAASNQELMILFEGLLVTLQNMINSHKSKAKGKAKKTVVESERHINIARSMKSIEAQVSQHIEGLIGRYLDNEGLIEQILRILDIVEFDGQSLYDEGQQKTLNTIVEQIEMVFSRYNYSIEITRLAVSILSRLDKSKVLEMSGVSRPKDSEEEEEAQHEDAGGTLIRKHFEAIVETVSKSHATLHYNQLYGMLIQLRALLGAASVTVITESNMVQVLLDIINNSYFYYSDCDSVKITKLKLYCLDIAYKCLLWRCCNTVDPAKLQTLADDRDLVLQYCLKNMILLTNNAANSEQLHFLFSCLFTSTALFQLFTCSRFKSAANSVVYYKLDSDALNIWSSALSYLLNAWGSLIVPFASAAFPMSSTDVELLRLSTTNYQYLLALSSDFSSLLLSGVFPLKSLELLAGFSGTILSPDPLIKRDFSIDSPKQHHLDLTHPFTINKILSSRFDSIVESTLSSLYLTLKPDVSKLATLISLLFSSMHRNYERTLSFHFPSSSFNFYRKLLSILPLGIVKFLQLDNISSNCIAKLLTHYTPIVLNSYSLTSFDEDNDPNLSPLSLILTNFALFIQKYIKPTHASQLKKELEDKVSSHQPEIPAPIYSAYMKALDTQIEKLALIKS</sequence>
<feature type="region of interest" description="Disordered" evidence="1">
    <location>
        <begin position="509"/>
        <end position="562"/>
    </location>
</feature>
<protein>
    <submittedName>
        <fullName evidence="3">Cohesin subunit psc3</fullName>
    </submittedName>
</protein>
<feature type="compositionally biased region" description="Basic and acidic residues" evidence="1">
    <location>
        <begin position="96"/>
        <end position="105"/>
    </location>
</feature>
<feature type="compositionally biased region" description="Polar residues" evidence="1">
    <location>
        <begin position="22"/>
        <end position="34"/>
    </location>
</feature>
<dbReference type="EMBL" id="LSSK01001253">
    <property type="protein sequence ID" value="OMH80249.1"/>
    <property type="molecule type" value="Genomic_DNA"/>
</dbReference>